<evidence type="ECO:0000259" key="2">
    <source>
        <dbReference type="PROSITE" id="PS50263"/>
    </source>
</evidence>
<dbReference type="InterPro" id="IPR001110">
    <property type="entry name" value="UPF0012_CS"/>
</dbReference>
<evidence type="ECO:0000313" key="3">
    <source>
        <dbReference type="EMBL" id="XBO71197.1"/>
    </source>
</evidence>
<dbReference type="CDD" id="cd07576">
    <property type="entry name" value="R-amidase_like"/>
    <property type="match status" value="1"/>
</dbReference>
<dbReference type="InterPro" id="IPR003010">
    <property type="entry name" value="C-N_Hydrolase"/>
</dbReference>
<proteinExistence type="inferred from homology"/>
<name>A0AAU7KIA9_9GAMM</name>
<dbReference type="PROSITE" id="PS01227">
    <property type="entry name" value="UPF0012"/>
    <property type="match status" value="1"/>
</dbReference>
<dbReference type="PANTHER" id="PTHR23088:SF27">
    <property type="entry name" value="DEAMINATED GLUTATHIONE AMIDASE"/>
    <property type="match status" value="1"/>
</dbReference>
<sequence>MQIALAQLPGIEGNIEANLDAALSTLERHGDQVSLVVFPETHLSGFAEQDHVDDRALALDGPEVARLIQASRDHDCALAIGLLERAADGVYNTTLLITPEDGIALTYRKTHLWPDERELVGLGQRIGVTRWRGLTLGLMICYDIEFPETARALGALGTDLMLVTNGNMDPYGPVHARAAQARAQDNQCFVAMANRCGEGAGLTFAGHSAAYSPLGETLFEADRDAGVHLVSLDLELLNRARRDYDYLADRRVSLDLQRDDDSRGPGFRLI</sequence>
<comment type="similarity">
    <text evidence="1">Belongs to the carbon-nitrogen hydrolase superfamily. NIT1/NIT2 family.</text>
</comment>
<dbReference type="RefSeq" id="WP_045993850.1">
    <property type="nucleotide sequence ID" value="NZ_CP098827.1"/>
</dbReference>
<evidence type="ECO:0000256" key="1">
    <source>
        <dbReference type="ARBA" id="ARBA00010613"/>
    </source>
</evidence>
<dbReference type="PROSITE" id="PS50263">
    <property type="entry name" value="CN_HYDROLASE"/>
    <property type="match status" value="1"/>
</dbReference>
<gene>
    <name evidence="3" type="ORF">NFG58_00305</name>
</gene>
<dbReference type="Gene3D" id="3.60.110.10">
    <property type="entry name" value="Carbon-nitrogen hydrolase"/>
    <property type="match status" value="1"/>
</dbReference>
<dbReference type="SUPFAM" id="SSF56317">
    <property type="entry name" value="Carbon-nitrogen hydrolase"/>
    <property type="match status" value="1"/>
</dbReference>
<dbReference type="PANTHER" id="PTHR23088">
    <property type="entry name" value="NITRILASE-RELATED"/>
    <property type="match status" value="1"/>
</dbReference>
<organism evidence="3">
    <name type="scientific">Halomonas sp. RT37</name>
    <dbReference type="NCBI Taxonomy" id="2950872"/>
    <lineage>
        <taxon>Bacteria</taxon>
        <taxon>Pseudomonadati</taxon>
        <taxon>Pseudomonadota</taxon>
        <taxon>Gammaproteobacteria</taxon>
        <taxon>Oceanospirillales</taxon>
        <taxon>Halomonadaceae</taxon>
        <taxon>Halomonas</taxon>
    </lineage>
</organism>
<accession>A0AAU7KIA9</accession>
<dbReference type="AlphaFoldDB" id="A0AAU7KIA9"/>
<keyword evidence="3" id="KW-0378">Hydrolase</keyword>
<dbReference type="GO" id="GO:0016787">
    <property type="term" value="F:hydrolase activity"/>
    <property type="evidence" value="ECO:0007669"/>
    <property type="project" value="UniProtKB-KW"/>
</dbReference>
<dbReference type="EMBL" id="CP098827">
    <property type="protein sequence ID" value="XBO71197.1"/>
    <property type="molecule type" value="Genomic_DNA"/>
</dbReference>
<reference evidence="3" key="1">
    <citation type="submission" date="2022-06" db="EMBL/GenBank/DDBJ databases">
        <title>A novel DMS-producing enzyme.</title>
        <authorList>
            <person name="Zhang Y."/>
        </authorList>
    </citation>
    <scope>NUCLEOTIDE SEQUENCE</scope>
    <source>
        <strain evidence="3">RT37</strain>
    </source>
</reference>
<protein>
    <submittedName>
        <fullName evidence="3">Carbon-nitrogen hydrolase family protein</fullName>
    </submittedName>
</protein>
<feature type="domain" description="CN hydrolase" evidence="2">
    <location>
        <begin position="1"/>
        <end position="234"/>
    </location>
</feature>
<dbReference type="InterPro" id="IPR036526">
    <property type="entry name" value="C-N_Hydrolase_sf"/>
</dbReference>
<dbReference type="InterPro" id="IPR044083">
    <property type="entry name" value="RamA-like"/>
</dbReference>
<dbReference type="Pfam" id="PF00795">
    <property type="entry name" value="CN_hydrolase"/>
    <property type="match status" value="1"/>
</dbReference>